<feature type="transmembrane region" description="Helical" evidence="7">
    <location>
        <begin position="53"/>
        <end position="76"/>
    </location>
</feature>
<comment type="subcellular location">
    <subcellularLocation>
        <location evidence="1">Cell membrane</location>
        <topology evidence="1">Multi-pass membrane protein</topology>
    </subcellularLocation>
</comment>
<evidence type="ECO:0000256" key="1">
    <source>
        <dbReference type="ARBA" id="ARBA00004651"/>
    </source>
</evidence>
<dbReference type="OrthoDB" id="263957at2759"/>
<keyword evidence="4 7" id="KW-0812">Transmembrane</keyword>
<dbReference type="PANTHER" id="PTHR23516">
    <property type="entry name" value="SAM (S-ADENOSYL METHIONINE) TRANSPORTER"/>
    <property type="match status" value="1"/>
</dbReference>
<reference evidence="8 9" key="1">
    <citation type="journal article" date="2013" name="Curr. Biol.">
        <title>The Genome of the Foraminiferan Reticulomyxa filosa.</title>
        <authorList>
            <person name="Glockner G."/>
            <person name="Hulsmann N."/>
            <person name="Schleicher M."/>
            <person name="Noegel A.A."/>
            <person name="Eichinger L."/>
            <person name="Gallinger C."/>
            <person name="Pawlowski J."/>
            <person name="Sierra R."/>
            <person name="Euteneuer U."/>
            <person name="Pillet L."/>
            <person name="Moustafa A."/>
            <person name="Platzer M."/>
            <person name="Groth M."/>
            <person name="Szafranski K."/>
            <person name="Schliwa M."/>
        </authorList>
    </citation>
    <scope>NUCLEOTIDE SEQUENCE [LARGE SCALE GENOMIC DNA]</scope>
</reference>
<proteinExistence type="predicted"/>
<evidence type="ECO:0000313" key="8">
    <source>
        <dbReference type="EMBL" id="ETO12996.1"/>
    </source>
</evidence>
<name>X6MH64_RETFI</name>
<gene>
    <name evidence="8" type="ORF">RFI_24380</name>
</gene>
<dbReference type="InterPro" id="IPR008509">
    <property type="entry name" value="MOT2/MFSD5"/>
</dbReference>
<evidence type="ECO:0000313" key="9">
    <source>
        <dbReference type="Proteomes" id="UP000023152"/>
    </source>
</evidence>
<evidence type="ECO:0000256" key="4">
    <source>
        <dbReference type="ARBA" id="ARBA00022692"/>
    </source>
</evidence>
<evidence type="ECO:0000256" key="7">
    <source>
        <dbReference type="SAM" id="Phobius"/>
    </source>
</evidence>
<protein>
    <submittedName>
        <fullName evidence="8">Uncharacterized protein</fullName>
    </submittedName>
</protein>
<feature type="transmembrane region" description="Helical" evidence="7">
    <location>
        <begin position="88"/>
        <end position="109"/>
    </location>
</feature>
<keyword evidence="6 7" id="KW-0472">Membrane</keyword>
<evidence type="ECO:0000256" key="6">
    <source>
        <dbReference type="ARBA" id="ARBA00023136"/>
    </source>
</evidence>
<dbReference type="GO" id="GO:0015098">
    <property type="term" value="F:molybdate ion transmembrane transporter activity"/>
    <property type="evidence" value="ECO:0007669"/>
    <property type="project" value="InterPro"/>
</dbReference>
<evidence type="ECO:0000256" key="3">
    <source>
        <dbReference type="ARBA" id="ARBA00022475"/>
    </source>
</evidence>
<dbReference type="AlphaFoldDB" id="X6MH64"/>
<comment type="caution">
    <text evidence="8">The sequence shown here is derived from an EMBL/GenBank/DDBJ whole genome shotgun (WGS) entry which is preliminary data.</text>
</comment>
<evidence type="ECO:0000256" key="5">
    <source>
        <dbReference type="ARBA" id="ARBA00022989"/>
    </source>
</evidence>
<organism evidence="8 9">
    <name type="scientific">Reticulomyxa filosa</name>
    <dbReference type="NCBI Taxonomy" id="46433"/>
    <lineage>
        <taxon>Eukaryota</taxon>
        <taxon>Sar</taxon>
        <taxon>Rhizaria</taxon>
        <taxon>Retaria</taxon>
        <taxon>Foraminifera</taxon>
        <taxon>Monothalamids</taxon>
        <taxon>Reticulomyxidae</taxon>
        <taxon>Reticulomyxa</taxon>
    </lineage>
</organism>
<feature type="transmembrane region" description="Helical" evidence="7">
    <location>
        <begin position="12"/>
        <end position="33"/>
    </location>
</feature>
<dbReference type="GO" id="GO:0005886">
    <property type="term" value="C:plasma membrane"/>
    <property type="evidence" value="ECO:0007669"/>
    <property type="project" value="UniProtKB-SubCell"/>
</dbReference>
<accession>X6MH64</accession>
<keyword evidence="9" id="KW-1185">Reference proteome</keyword>
<evidence type="ECO:0000256" key="2">
    <source>
        <dbReference type="ARBA" id="ARBA00022448"/>
    </source>
</evidence>
<keyword evidence="3" id="KW-1003">Cell membrane</keyword>
<dbReference type="Pfam" id="PF05631">
    <property type="entry name" value="MFS_5"/>
    <property type="match status" value="2"/>
</dbReference>
<keyword evidence="2" id="KW-0813">Transport</keyword>
<dbReference type="EMBL" id="ASPP01020907">
    <property type="protein sequence ID" value="ETO12996.1"/>
    <property type="molecule type" value="Genomic_DNA"/>
</dbReference>
<dbReference type="Proteomes" id="UP000023152">
    <property type="component" value="Unassembled WGS sequence"/>
</dbReference>
<keyword evidence="5 7" id="KW-1133">Transmembrane helix</keyword>
<feature type="transmembrane region" description="Helical" evidence="7">
    <location>
        <begin position="160"/>
        <end position="179"/>
    </location>
</feature>
<dbReference type="PANTHER" id="PTHR23516:SF1">
    <property type="entry name" value="MOLYBDATE-ANION TRANSPORTER"/>
    <property type="match status" value="1"/>
</dbReference>
<sequence>MEEEEEEEGVECTFFLGGVSTAILFSGFESYMVTHHHMCHFPSHLLGDTFQLAWGWNSIVAVMAGVITSTVVHYYSTYKLFPNTPPEVGAFDCSIVALLLAMIFILLQWEENYGDTTLNVTATIRKSIQAFRSNRKILLLGIIQSGFESSMYLCYVLNNIWSNIFIHTNNWLCSLTRRLRRRGGGGRESDIFFFFDIVVCEINFEMKIVVFMWSPTLEQVAGDSSRVDHGWIFANFMLCCLIGNDVYGGLTKQLNWSIEFICFILCLGSGMSPTNSSLHYYNPHKQSLCKQNML</sequence>